<dbReference type="RefSeq" id="WP_157588322.1">
    <property type="nucleotide sequence ID" value="NZ_WPIN01000012.1"/>
</dbReference>
<sequence>MEWKVEYGLILFLAFAGVTYRLTQGKMDSMGTIMQRVYAQFYAFLFTVVLYIGLLLMIWGWHIVIVCIATLLLAPVSERFIWLWMQSQNSSKSVWQYIKRFRKTWDAMEQENSTNNENPTDQ</sequence>
<organism evidence="2 3">
    <name type="scientific">Spirosoma arboris</name>
    <dbReference type="NCBI Taxonomy" id="2682092"/>
    <lineage>
        <taxon>Bacteria</taxon>
        <taxon>Pseudomonadati</taxon>
        <taxon>Bacteroidota</taxon>
        <taxon>Cytophagia</taxon>
        <taxon>Cytophagales</taxon>
        <taxon>Cytophagaceae</taxon>
        <taxon>Spirosoma</taxon>
    </lineage>
</organism>
<proteinExistence type="predicted"/>
<dbReference type="AlphaFoldDB" id="A0A7K1SIK1"/>
<keyword evidence="1" id="KW-0812">Transmembrane</keyword>
<protein>
    <submittedName>
        <fullName evidence="2">Uncharacterized protein</fullName>
    </submittedName>
</protein>
<dbReference type="Proteomes" id="UP000436006">
    <property type="component" value="Unassembled WGS sequence"/>
</dbReference>
<keyword evidence="3" id="KW-1185">Reference proteome</keyword>
<accession>A0A7K1SIK1</accession>
<reference evidence="2 3" key="1">
    <citation type="submission" date="2019-12" db="EMBL/GenBank/DDBJ databases">
        <title>Spirosoma sp. HMF4905 genome sequencing and assembly.</title>
        <authorList>
            <person name="Kang H."/>
            <person name="Cha I."/>
            <person name="Kim H."/>
            <person name="Joh K."/>
        </authorList>
    </citation>
    <scope>NUCLEOTIDE SEQUENCE [LARGE SCALE GENOMIC DNA]</scope>
    <source>
        <strain evidence="2 3">HMF4905</strain>
    </source>
</reference>
<feature type="transmembrane region" description="Helical" evidence="1">
    <location>
        <begin position="35"/>
        <end position="52"/>
    </location>
</feature>
<evidence type="ECO:0000256" key="1">
    <source>
        <dbReference type="SAM" id="Phobius"/>
    </source>
</evidence>
<keyword evidence="1" id="KW-0472">Membrane</keyword>
<evidence type="ECO:0000313" key="2">
    <source>
        <dbReference type="EMBL" id="MVM33603.1"/>
    </source>
</evidence>
<dbReference type="EMBL" id="WPIN01000012">
    <property type="protein sequence ID" value="MVM33603.1"/>
    <property type="molecule type" value="Genomic_DNA"/>
</dbReference>
<feature type="transmembrane region" description="Helical" evidence="1">
    <location>
        <begin position="58"/>
        <end position="76"/>
    </location>
</feature>
<keyword evidence="1" id="KW-1133">Transmembrane helix</keyword>
<feature type="transmembrane region" description="Helical" evidence="1">
    <location>
        <begin position="6"/>
        <end position="23"/>
    </location>
</feature>
<gene>
    <name evidence="2" type="ORF">GO755_26430</name>
</gene>
<name>A0A7K1SIK1_9BACT</name>
<comment type="caution">
    <text evidence="2">The sequence shown here is derived from an EMBL/GenBank/DDBJ whole genome shotgun (WGS) entry which is preliminary data.</text>
</comment>
<evidence type="ECO:0000313" key="3">
    <source>
        <dbReference type="Proteomes" id="UP000436006"/>
    </source>
</evidence>